<gene>
    <name evidence="3" type="ORF">H8718_10515</name>
</gene>
<dbReference type="InterPro" id="IPR018873">
    <property type="entry name" value="KilA-N_DNA-bd_domain"/>
</dbReference>
<dbReference type="InterPro" id="IPR018878">
    <property type="entry name" value="ORF6C_dom"/>
</dbReference>
<proteinExistence type="predicted"/>
<dbReference type="Pfam" id="PF10543">
    <property type="entry name" value="ORF6N"/>
    <property type="match status" value="1"/>
</dbReference>
<name>A0A926EGN9_9FIRM</name>
<evidence type="ECO:0000259" key="1">
    <source>
        <dbReference type="Pfam" id="PF10543"/>
    </source>
</evidence>
<organism evidence="3 4">
    <name type="scientific">Zhenhengia yiwuensis</name>
    <dbReference type="NCBI Taxonomy" id="2763666"/>
    <lineage>
        <taxon>Bacteria</taxon>
        <taxon>Bacillati</taxon>
        <taxon>Bacillota</taxon>
        <taxon>Clostridia</taxon>
        <taxon>Lachnospirales</taxon>
        <taxon>Lachnospiraceae</taxon>
        <taxon>Zhenhengia</taxon>
    </lineage>
</organism>
<dbReference type="RefSeq" id="WP_249332855.1">
    <property type="nucleotide sequence ID" value="NZ_JACRSY010000015.1"/>
</dbReference>
<sequence>MPKNALVKVQGTQQFMGKEIPVVLGGFGENCKVVTDKMVAEIHNTEAREVRRLIKDNLKRFKESIDFIDLKKGVGDTHTLDLTELSYSKQAITQAEHIYLLSERGYAKLIKIMDTDLAWEIHDQLMDEYFHLREEQQNTYSHLSKELQAIFAIDHKQQEMDSRITKLENTMTIDYGQQNDIQALVSKKVISVLGGADAPAYKNRKVSKKAFSQLHRWLRNVFEVNSYKNIAVKDFERAKEIIPQWEPNEELQLMIKGANAQMRLT</sequence>
<feature type="domain" description="ORF6C" evidence="2">
    <location>
        <begin position="145"/>
        <end position="255"/>
    </location>
</feature>
<reference evidence="3" key="1">
    <citation type="submission" date="2020-08" db="EMBL/GenBank/DDBJ databases">
        <title>Genome public.</title>
        <authorList>
            <person name="Liu C."/>
            <person name="Sun Q."/>
        </authorList>
    </citation>
    <scope>NUCLEOTIDE SEQUENCE</scope>
    <source>
        <strain evidence="3">NSJ-12</strain>
    </source>
</reference>
<dbReference type="Proteomes" id="UP000655830">
    <property type="component" value="Unassembled WGS sequence"/>
</dbReference>
<dbReference type="AlphaFoldDB" id="A0A926EGN9"/>
<feature type="domain" description="KilA-N DNA-binding" evidence="1">
    <location>
        <begin position="30"/>
        <end position="112"/>
    </location>
</feature>
<protein>
    <submittedName>
        <fullName evidence="3">ORF6C domain-containing protein</fullName>
    </submittedName>
</protein>
<evidence type="ECO:0000259" key="2">
    <source>
        <dbReference type="Pfam" id="PF10552"/>
    </source>
</evidence>
<evidence type="ECO:0000313" key="4">
    <source>
        <dbReference type="Proteomes" id="UP000655830"/>
    </source>
</evidence>
<evidence type="ECO:0000313" key="3">
    <source>
        <dbReference type="EMBL" id="MBC8579958.1"/>
    </source>
</evidence>
<comment type="caution">
    <text evidence="3">The sequence shown here is derived from an EMBL/GenBank/DDBJ whole genome shotgun (WGS) entry which is preliminary data.</text>
</comment>
<keyword evidence="4" id="KW-1185">Reference proteome</keyword>
<dbReference type="Pfam" id="PF10552">
    <property type="entry name" value="ORF6C"/>
    <property type="match status" value="1"/>
</dbReference>
<dbReference type="EMBL" id="JACRSY010000015">
    <property type="protein sequence ID" value="MBC8579958.1"/>
    <property type="molecule type" value="Genomic_DNA"/>
</dbReference>
<accession>A0A926EGN9</accession>